<dbReference type="InterPro" id="IPR003819">
    <property type="entry name" value="TauD/TfdA-like"/>
</dbReference>
<keyword evidence="4" id="KW-0560">Oxidoreductase</keyword>
<dbReference type="AlphaFoldDB" id="A0A5M6CCG0"/>
<dbReference type="GeneID" id="43585988"/>
<dbReference type="Proteomes" id="UP000322225">
    <property type="component" value="Chromosome 6"/>
</dbReference>
<evidence type="ECO:0000313" key="6">
    <source>
        <dbReference type="EMBL" id="WWD19163.1"/>
    </source>
</evidence>
<dbReference type="GO" id="GO:0046872">
    <property type="term" value="F:metal ion binding"/>
    <property type="evidence" value="ECO:0007669"/>
    <property type="project" value="UniProtKB-KW"/>
</dbReference>
<dbReference type="OrthoDB" id="10257314at2759"/>
<name>A0A5M6CCG0_9TREE</name>
<dbReference type="Gene3D" id="3.60.130.10">
    <property type="entry name" value="Clavaminate synthase-like"/>
    <property type="match status" value="1"/>
</dbReference>
<dbReference type="EMBL" id="CP144056">
    <property type="protein sequence ID" value="WWD19163.1"/>
    <property type="molecule type" value="Genomic_DNA"/>
</dbReference>
<dbReference type="PANTHER" id="PTHR30468">
    <property type="entry name" value="ALPHA-KETOGLUTARATE-DEPENDENT SULFONATE DIOXYGENASE"/>
    <property type="match status" value="1"/>
</dbReference>
<evidence type="ECO:0000256" key="4">
    <source>
        <dbReference type="ARBA" id="ARBA00023002"/>
    </source>
</evidence>
<protein>
    <submittedName>
        <fullName evidence="6">Uncharacterized protein</fullName>
    </submittedName>
</protein>
<evidence type="ECO:0000313" key="7">
    <source>
        <dbReference type="Proteomes" id="UP000322225"/>
    </source>
</evidence>
<keyword evidence="2" id="KW-0479">Metal-binding</keyword>
<keyword evidence="5" id="KW-0408">Iron</keyword>
<dbReference type="FunFam" id="3.60.130.10:FF:000007">
    <property type="entry name" value="Alpha-ketoglutarate-dependent taurine dioxygenase"/>
    <property type="match status" value="1"/>
</dbReference>
<dbReference type="GO" id="GO:0016706">
    <property type="term" value="F:2-oxoglutarate-dependent dioxygenase activity"/>
    <property type="evidence" value="ECO:0007669"/>
    <property type="project" value="TreeGrafter"/>
</dbReference>
<sequence>MAPIATSTTSLADGIENLKIGTLKLNGNAHHAAEKKTVTANNGVNANGGEAKEKVVFVDPYNYVGETFGSGPGADYPFAEYLPHNPPRDKSDPPLPLFDIKDRGHYAAPNAARLRKFVEDRGGKVRDLLIAVGSVIEGDVKLQDLGQDERDDLALLVAQRGVVFFRNQHDLTIEQQRELGQHFGPLHTHPTYATPRRGDLDDVVVVYTDRNSRPDPYAFSRAELFHSDVTYEVQPPSTTILRLLTTPEVGNDTLWSSGYAVYSSLSKPFQTYLESLSAIHSGYDQASSRTTIAKIPRREPIETVHPVVRVHPVTGLKAVFVNPGFVSRLVGVPKAESDMVLGFLKDCFAQQTDATVRWSWQAGDVAIWDNRIVNHSATFDSYPSLRHGLRVTPHGEKPLSVEEYEEAYGQPSKDWLEERYKALGLAPPARDDGKTKKKAFRD</sequence>
<comment type="similarity">
    <text evidence="1">Belongs to the TfdA dioxygenase family.</text>
</comment>
<dbReference type="Pfam" id="PF02668">
    <property type="entry name" value="TauD"/>
    <property type="match status" value="1"/>
</dbReference>
<proteinExistence type="inferred from homology"/>
<dbReference type="GO" id="GO:0005737">
    <property type="term" value="C:cytoplasm"/>
    <property type="evidence" value="ECO:0007669"/>
    <property type="project" value="TreeGrafter"/>
</dbReference>
<dbReference type="InterPro" id="IPR042098">
    <property type="entry name" value="TauD-like_sf"/>
</dbReference>
<gene>
    <name evidence="6" type="ORF">CI109_103621</name>
</gene>
<evidence type="ECO:0000256" key="3">
    <source>
        <dbReference type="ARBA" id="ARBA00022964"/>
    </source>
</evidence>
<dbReference type="InterPro" id="IPR051323">
    <property type="entry name" value="AtsK-like"/>
</dbReference>
<organism evidence="6 7">
    <name type="scientific">Kwoniella shandongensis</name>
    <dbReference type="NCBI Taxonomy" id="1734106"/>
    <lineage>
        <taxon>Eukaryota</taxon>
        <taxon>Fungi</taxon>
        <taxon>Dikarya</taxon>
        <taxon>Basidiomycota</taxon>
        <taxon>Agaricomycotina</taxon>
        <taxon>Tremellomycetes</taxon>
        <taxon>Tremellales</taxon>
        <taxon>Cryptococcaceae</taxon>
        <taxon>Kwoniella</taxon>
    </lineage>
</organism>
<dbReference type="SUPFAM" id="SSF51197">
    <property type="entry name" value="Clavaminate synthase-like"/>
    <property type="match status" value="1"/>
</dbReference>
<keyword evidence="7" id="KW-1185">Reference proteome</keyword>
<evidence type="ECO:0000256" key="5">
    <source>
        <dbReference type="ARBA" id="ARBA00023004"/>
    </source>
</evidence>
<dbReference type="KEGG" id="ksn:43585988"/>
<reference evidence="6" key="2">
    <citation type="submission" date="2024-01" db="EMBL/GenBank/DDBJ databases">
        <title>Comparative genomics of Cryptococcus and Kwoniella reveals pathogenesis evolution and contrasting modes of karyotype evolution via chromosome fusion or intercentromeric recombination.</title>
        <authorList>
            <person name="Coelho M.A."/>
            <person name="David-Palma M."/>
            <person name="Shea T."/>
            <person name="Bowers K."/>
            <person name="McGinley-Smith S."/>
            <person name="Mohammad A.W."/>
            <person name="Gnirke A."/>
            <person name="Yurkov A.M."/>
            <person name="Nowrousian M."/>
            <person name="Sun S."/>
            <person name="Cuomo C.A."/>
            <person name="Heitman J."/>
        </authorList>
    </citation>
    <scope>NUCLEOTIDE SEQUENCE</scope>
    <source>
        <strain evidence="6">CBS 12478</strain>
    </source>
</reference>
<evidence type="ECO:0000256" key="2">
    <source>
        <dbReference type="ARBA" id="ARBA00022723"/>
    </source>
</evidence>
<keyword evidence="3" id="KW-0223">Dioxygenase</keyword>
<reference evidence="6" key="1">
    <citation type="submission" date="2017-08" db="EMBL/GenBank/DDBJ databases">
        <authorList>
            <person name="Cuomo C."/>
            <person name="Billmyre B."/>
            <person name="Heitman J."/>
        </authorList>
    </citation>
    <scope>NUCLEOTIDE SEQUENCE</scope>
    <source>
        <strain evidence="6">CBS 12478</strain>
    </source>
</reference>
<dbReference type="RefSeq" id="XP_031864043.1">
    <property type="nucleotide sequence ID" value="XM_032001880.1"/>
</dbReference>
<dbReference type="PANTHER" id="PTHR30468:SF31">
    <property type="entry name" value="ALPHA-KETOGLUTARATE-DEPENDENT SULFONATE DIOXYGENASE-RELATED"/>
    <property type="match status" value="1"/>
</dbReference>
<evidence type="ECO:0000256" key="1">
    <source>
        <dbReference type="ARBA" id="ARBA00005896"/>
    </source>
</evidence>
<accession>A0A5M6CCG0</accession>